<dbReference type="Pfam" id="PF08511">
    <property type="entry name" value="COQ9"/>
    <property type="match status" value="1"/>
</dbReference>
<organism evidence="11 12">
    <name type="scientific">Scyliorhinus torazame</name>
    <name type="common">Cloudy catshark</name>
    <name type="synonym">Catulus torazame</name>
    <dbReference type="NCBI Taxonomy" id="75743"/>
    <lineage>
        <taxon>Eukaryota</taxon>
        <taxon>Metazoa</taxon>
        <taxon>Chordata</taxon>
        <taxon>Craniata</taxon>
        <taxon>Vertebrata</taxon>
        <taxon>Chondrichthyes</taxon>
        <taxon>Elasmobranchii</taxon>
        <taxon>Galeomorphii</taxon>
        <taxon>Galeoidea</taxon>
        <taxon>Carcharhiniformes</taxon>
        <taxon>Scyliorhinidae</taxon>
        <taxon>Scyliorhinus</taxon>
    </lineage>
</organism>
<comment type="caution">
    <text evidence="11">The sequence shown here is derived from an EMBL/GenBank/DDBJ whole genome shotgun (WGS) entry which is preliminary data.</text>
</comment>
<name>A0A401QC93_SCYTO</name>
<dbReference type="InterPro" id="IPR013718">
    <property type="entry name" value="COQ9_C"/>
</dbReference>
<dbReference type="OrthoDB" id="619536at2759"/>
<comment type="similarity">
    <text evidence="3 9">Belongs to the COQ9 family.</text>
</comment>
<evidence type="ECO:0000256" key="9">
    <source>
        <dbReference type="RuleBase" id="RU366063"/>
    </source>
</evidence>
<dbReference type="GO" id="GO:0008289">
    <property type="term" value="F:lipid binding"/>
    <property type="evidence" value="ECO:0007669"/>
    <property type="project" value="UniProtKB-UniRule"/>
</dbReference>
<dbReference type="AlphaFoldDB" id="A0A401QC93"/>
<dbReference type="Proteomes" id="UP000288216">
    <property type="component" value="Unassembled WGS sequence"/>
</dbReference>
<dbReference type="GO" id="GO:0006744">
    <property type="term" value="P:ubiquinone biosynthetic process"/>
    <property type="evidence" value="ECO:0007669"/>
    <property type="project" value="UniProtKB-UniRule"/>
</dbReference>
<keyword evidence="7 9" id="KW-0496">Mitochondrion</keyword>
<sequence>AKKTDRFVKDAVEARLRMVIPYIDTWPQAMSILLLPQNITESLSSLMNIVDEVWYYAGDRSTDVSNKSVSVLY</sequence>
<keyword evidence="5" id="KW-0809">Transit peptide</keyword>
<evidence type="ECO:0000256" key="6">
    <source>
        <dbReference type="ARBA" id="ARBA00023121"/>
    </source>
</evidence>
<dbReference type="STRING" id="75743.A0A401QC93"/>
<evidence type="ECO:0000256" key="3">
    <source>
        <dbReference type="ARBA" id="ARBA00010766"/>
    </source>
</evidence>
<comment type="pathway">
    <text evidence="2 9">Cofactor biosynthesis; ubiquinone biosynthesis.</text>
</comment>
<dbReference type="EMBL" id="BFAA01031455">
    <property type="protein sequence ID" value="GCB82991.1"/>
    <property type="molecule type" value="Genomic_DNA"/>
</dbReference>
<evidence type="ECO:0000256" key="8">
    <source>
        <dbReference type="ARBA" id="ARBA00062895"/>
    </source>
</evidence>
<comment type="subunit">
    <text evidence="8">Homodimer. Heterodimer; two heterodimers of COQ7:COQ9 come together on the same side of the lipid pseudo-bilayer and form a curved tetramer with a hydrophobic surface suitable for membrane interaction. These two tetramers assemble into a soluble octamer with a pseudo-bilayer of lipids captured within. Interacts with COQ7; this interaction allows ubiquinone (CoQ) isoprene intermediates presentation to COQ7 and facilitates the COQ7-mediated hydroxylase step.</text>
</comment>
<evidence type="ECO:0000256" key="2">
    <source>
        <dbReference type="ARBA" id="ARBA00004749"/>
    </source>
</evidence>
<evidence type="ECO:0000259" key="10">
    <source>
        <dbReference type="Pfam" id="PF08511"/>
    </source>
</evidence>
<accession>A0A401QC93</accession>
<comment type="subcellular location">
    <subcellularLocation>
        <location evidence="1 9">Mitochondrion</location>
    </subcellularLocation>
</comment>
<keyword evidence="6 9" id="KW-0446">Lipid-binding</keyword>
<keyword evidence="12" id="KW-1185">Reference proteome</keyword>
<dbReference type="UniPathway" id="UPA00232"/>
<comment type="function">
    <text evidence="9">Membrane-associated protein that warps the membrane surface to access and bind aromatic isoprenes with high specificity, including ubiquinone (CoQ) isoprene intermediates and presents them directly to Coq7, therefore facilitating the Coq7-mediated hydroxylase step. Participates in the biosynthesis of coenzyme Q, also named ubiquinone, an essential lipid-soluble electron transporter for aerobic cellular respiration.</text>
</comment>
<dbReference type="PANTHER" id="PTHR21427:SF19">
    <property type="entry name" value="UBIQUINONE BIOSYNTHESIS PROTEIN COQ9, MITOCHONDRIAL"/>
    <property type="match status" value="1"/>
</dbReference>
<feature type="domain" description="COQ9 C-terminal" evidence="10">
    <location>
        <begin position="40"/>
        <end position="65"/>
    </location>
</feature>
<evidence type="ECO:0000256" key="7">
    <source>
        <dbReference type="ARBA" id="ARBA00023128"/>
    </source>
</evidence>
<dbReference type="GO" id="GO:0005743">
    <property type="term" value="C:mitochondrial inner membrane"/>
    <property type="evidence" value="ECO:0007669"/>
    <property type="project" value="TreeGrafter"/>
</dbReference>
<gene>
    <name evidence="11" type="ORF">scyTo_0023627</name>
</gene>
<evidence type="ECO:0000313" key="11">
    <source>
        <dbReference type="EMBL" id="GCB82991.1"/>
    </source>
</evidence>
<evidence type="ECO:0000256" key="1">
    <source>
        <dbReference type="ARBA" id="ARBA00004173"/>
    </source>
</evidence>
<dbReference type="PANTHER" id="PTHR21427">
    <property type="entry name" value="UBIQUINONE BIOSYNTHESIS PROTEIN COQ9, MITOCHONDRIAL"/>
    <property type="match status" value="1"/>
</dbReference>
<dbReference type="InterPro" id="IPR012762">
    <property type="entry name" value="Ubiq_biosynth_COQ9"/>
</dbReference>
<keyword evidence="4 9" id="KW-0831">Ubiquinone biosynthesis</keyword>
<reference evidence="11 12" key="1">
    <citation type="journal article" date="2018" name="Nat. Ecol. Evol.">
        <title>Shark genomes provide insights into elasmobranch evolution and the origin of vertebrates.</title>
        <authorList>
            <person name="Hara Y"/>
            <person name="Yamaguchi K"/>
            <person name="Onimaru K"/>
            <person name="Kadota M"/>
            <person name="Koyanagi M"/>
            <person name="Keeley SD"/>
            <person name="Tatsumi K"/>
            <person name="Tanaka K"/>
            <person name="Motone F"/>
            <person name="Kageyama Y"/>
            <person name="Nozu R"/>
            <person name="Adachi N"/>
            <person name="Nishimura O"/>
            <person name="Nakagawa R"/>
            <person name="Tanegashima C"/>
            <person name="Kiyatake I"/>
            <person name="Matsumoto R"/>
            <person name="Murakumo K"/>
            <person name="Nishida K"/>
            <person name="Terakita A"/>
            <person name="Kuratani S"/>
            <person name="Sato K"/>
            <person name="Hyodo S Kuraku.S."/>
        </authorList>
    </citation>
    <scope>NUCLEOTIDE SEQUENCE [LARGE SCALE GENOMIC DNA]</scope>
</reference>
<feature type="non-terminal residue" evidence="11">
    <location>
        <position position="1"/>
    </location>
</feature>
<evidence type="ECO:0000256" key="5">
    <source>
        <dbReference type="ARBA" id="ARBA00022946"/>
    </source>
</evidence>
<proteinExistence type="inferred from homology"/>
<protein>
    <recommendedName>
        <fullName evidence="9">Ubiquinone biosynthesis protein</fullName>
    </recommendedName>
</protein>
<evidence type="ECO:0000256" key="4">
    <source>
        <dbReference type="ARBA" id="ARBA00022688"/>
    </source>
</evidence>
<evidence type="ECO:0000313" key="12">
    <source>
        <dbReference type="Proteomes" id="UP000288216"/>
    </source>
</evidence>